<keyword evidence="18" id="KW-1185">Reference proteome</keyword>
<feature type="signal peptide" evidence="14">
    <location>
        <begin position="1"/>
        <end position="22"/>
    </location>
</feature>
<dbReference type="PROSITE" id="PS51257">
    <property type="entry name" value="PROKAR_LIPOPROTEIN"/>
    <property type="match status" value="1"/>
</dbReference>
<name>A0A5J5IZI7_9MICO</name>
<feature type="region of interest" description="Disordered" evidence="13">
    <location>
        <begin position="126"/>
        <end position="163"/>
    </location>
</feature>
<dbReference type="InterPro" id="IPR006048">
    <property type="entry name" value="A-amylase/branching_C"/>
</dbReference>
<keyword evidence="10" id="KW-0326">Glycosidase</keyword>
<evidence type="ECO:0000256" key="14">
    <source>
        <dbReference type="SAM" id="SignalP"/>
    </source>
</evidence>
<evidence type="ECO:0000313" key="18">
    <source>
        <dbReference type="Proteomes" id="UP000325827"/>
    </source>
</evidence>
<comment type="similarity">
    <text evidence="3 12">Belongs to the glycosyl hydrolase 13 family.</text>
</comment>
<dbReference type="AlphaFoldDB" id="A0A5J5IZI7"/>
<dbReference type="SMART" id="SM00642">
    <property type="entry name" value="Aamy"/>
    <property type="match status" value="1"/>
</dbReference>
<accession>A0A5J5IZI7</accession>
<dbReference type="RefSeq" id="WP_150448771.1">
    <property type="nucleotide sequence ID" value="NZ_VYSA01000002.1"/>
</dbReference>
<dbReference type="PANTHER" id="PTHR43447">
    <property type="entry name" value="ALPHA-AMYLASE"/>
    <property type="match status" value="1"/>
</dbReference>
<dbReference type="GO" id="GO:0046872">
    <property type="term" value="F:metal ion binding"/>
    <property type="evidence" value="ECO:0007669"/>
    <property type="project" value="UniProtKB-KW"/>
</dbReference>
<evidence type="ECO:0000256" key="5">
    <source>
        <dbReference type="ARBA" id="ARBA00017303"/>
    </source>
</evidence>
<evidence type="ECO:0000256" key="11">
    <source>
        <dbReference type="ARBA" id="ARBA00030238"/>
    </source>
</evidence>
<dbReference type="InterPro" id="IPR006047">
    <property type="entry name" value="GH13_cat_dom"/>
</dbReference>
<dbReference type="Proteomes" id="UP000325827">
    <property type="component" value="Unassembled WGS sequence"/>
</dbReference>
<comment type="cofactor">
    <cofactor evidence="2">
        <name>Ca(2+)</name>
        <dbReference type="ChEBI" id="CHEBI:29108"/>
    </cofactor>
</comment>
<feature type="compositionally biased region" description="Low complexity" evidence="13">
    <location>
        <begin position="141"/>
        <end position="157"/>
    </location>
</feature>
<dbReference type="Gene3D" id="3.20.20.80">
    <property type="entry name" value="Glycosidases"/>
    <property type="match status" value="2"/>
</dbReference>
<dbReference type="Gene3D" id="2.60.40.1180">
    <property type="entry name" value="Golgi alpha-mannosidase II"/>
    <property type="match status" value="1"/>
</dbReference>
<sequence length="471" mass="47958">MFRTTSALAALAVVALALTACTAPPPVPAVAADAPRDVGVELFELPWTSVAQECEKTVGPNGFAWVLTSPAQEHVAGDQWWTSYQPVGYAIDSKLGTRTEFADMVARCTAAGVKVITTAVAVDAPPASGESAQIDADSAAPGGSATDSPTSTGSPTATPSPSPVVAPPELVAYLEDLLALGVAGFRIEGAFGADGIASVPADEVQAVADALPSGTILMSDLANDGPVPPVRETYSGASRIFEYQYGGELGAQLSVGALHDPALVDPRPAHVPSASAVVFIDDHTSERADAAITYRDGPLYLLANVLVLADDYGMPMISSGYAFGSRDAGPPTSADGAVLPASCEGLTEPRTMLSDGDRICPQAWTAIAGMLAWRSAVGDAPRVAASKGGDLYGFERAGRGVVAVNPGGTEGWVIVPTSMPDGEYCDVITGGADALADGACAGEVYKVDNGSVTFHLRALSAAAIDLNTLLP</sequence>
<evidence type="ECO:0000256" key="8">
    <source>
        <dbReference type="ARBA" id="ARBA00022837"/>
    </source>
</evidence>
<keyword evidence="6" id="KW-0479">Metal-binding</keyword>
<reference evidence="18" key="1">
    <citation type="submission" date="2019-09" db="EMBL/GenBank/DDBJ databases">
        <title>Mumia zhuanghuii sp. nov. isolated from the intestinal contents of plateau pika (Ochotona curzoniae) in the Qinghai-Tibet plateau of China.</title>
        <authorList>
            <person name="Tian Z."/>
        </authorList>
    </citation>
    <scope>NUCLEOTIDE SEQUENCE [LARGE SCALE GENOMIC DNA]</scope>
    <source>
        <strain evidence="18">JCM 30598</strain>
    </source>
</reference>
<comment type="caution">
    <text evidence="17">The sequence shown here is derived from an EMBL/GenBank/DDBJ whole genome shotgun (WGS) entry which is preliminary data.</text>
</comment>
<feature type="domain" description="Glycosyl hydrolase family 13 catalytic" evidence="16">
    <location>
        <begin position="37"/>
        <end position="374"/>
    </location>
</feature>
<dbReference type="GO" id="GO:0004556">
    <property type="term" value="F:alpha-amylase activity"/>
    <property type="evidence" value="ECO:0007669"/>
    <property type="project" value="UniProtKB-EC"/>
</dbReference>
<comment type="catalytic activity">
    <reaction evidence="1">
        <text>Endohydrolysis of (1-&gt;4)-alpha-D-glucosidic linkages in polysaccharides containing three or more (1-&gt;4)-alpha-linked D-glucose units.</text>
        <dbReference type="EC" id="3.2.1.1"/>
    </reaction>
</comment>
<evidence type="ECO:0000256" key="3">
    <source>
        <dbReference type="ARBA" id="ARBA00008061"/>
    </source>
</evidence>
<dbReference type="OrthoDB" id="9805159at2"/>
<evidence type="ECO:0000313" key="17">
    <source>
        <dbReference type="EMBL" id="KAA9107736.1"/>
    </source>
</evidence>
<evidence type="ECO:0000256" key="13">
    <source>
        <dbReference type="SAM" id="MobiDB-lite"/>
    </source>
</evidence>
<evidence type="ECO:0000256" key="7">
    <source>
        <dbReference type="ARBA" id="ARBA00022801"/>
    </source>
</evidence>
<dbReference type="InterPro" id="IPR013780">
    <property type="entry name" value="Glyco_hydro_b"/>
</dbReference>
<evidence type="ECO:0000259" key="16">
    <source>
        <dbReference type="SMART" id="SM00642"/>
    </source>
</evidence>
<dbReference type="InterPro" id="IPR031319">
    <property type="entry name" value="A-amylase_C"/>
</dbReference>
<evidence type="ECO:0000256" key="6">
    <source>
        <dbReference type="ARBA" id="ARBA00022723"/>
    </source>
</evidence>
<keyword evidence="8" id="KW-0106">Calcium</keyword>
<evidence type="ECO:0000256" key="9">
    <source>
        <dbReference type="ARBA" id="ARBA00023277"/>
    </source>
</evidence>
<dbReference type="PRINTS" id="PR00110">
    <property type="entry name" value="ALPHAAMYLASE"/>
</dbReference>
<evidence type="ECO:0000256" key="10">
    <source>
        <dbReference type="ARBA" id="ARBA00023295"/>
    </source>
</evidence>
<dbReference type="SUPFAM" id="SSF51445">
    <property type="entry name" value="(Trans)glycosidases"/>
    <property type="match status" value="1"/>
</dbReference>
<keyword evidence="9" id="KW-0119">Carbohydrate metabolism</keyword>
<dbReference type="Pfam" id="PF02806">
    <property type="entry name" value="Alpha-amylase_C"/>
    <property type="match status" value="1"/>
</dbReference>
<evidence type="ECO:0000256" key="2">
    <source>
        <dbReference type="ARBA" id="ARBA00001913"/>
    </source>
</evidence>
<dbReference type="EMBL" id="VYSA01000002">
    <property type="protein sequence ID" value="KAA9107736.1"/>
    <property type="molecule type" value="Genomic_DNA"/>
</dbReference>
<dbReference type="EC" id="3.2.1.1" evidence="4"/>
<keyword evidence="14" id="KW-0732">Signal</keyword>
<proteinExistence type="inferred from homology"/>
<dbReference type="InterPro" id="IPR006046">
    <property type="entry name" value="Alpha_amylase"/>
</dbReference>
<protein>
    <recommendedName>
        <fullName evidence="5">Alpha-amylase</fullName>
        <ecNumber evidence="4">3.2.1.1</ecNumber>
    </recommendedName>
    <alternativeName>
        <fullName evidence="11">1,4-alpha-D-glucan glucanohydrolase</fullName>
    </alternativeName>
</protein>
<feature type="chain" id="PRO_5039695541" description="Alpha-amylase" evidence="14">
    <location>
        <begin position="23"/>
        <end position="471"/>
    </location>
</feature>
<feature type="domain" description="Alpha-amylase C-terminal" evidence="15">
    <location>
        <begin position="388"/>
        <end position="469"/>
    </location>
</feature>
<evidence type="ECO:0000259" key="15">
    <source>
        <dbReference type="SMART" id="SM00632"/>
    </source>
</evidence>
<dbReference type="SUPFAM" id="SSF51011">
    <property type="entry name" value="Glycosyl hydrolase domain"/>
    <property type="match status" value="1"/>
</dbReference>
<dbReference type="GO" id="GO:0005975">
    <property type="term" value="P:carbohydrate metabolic process"/>
    <property type="evidence" value="ECO:0007669"/>
    <property type="project" value="InterPro"/>
</dbReference>
<gene>
    <name evidence="17" type="ORF">F6B43_09845</name>
</gene>
<dbReference type="SMART" id="SM00632">
    <property type="entry name" value="Aamy_C"/>
    <property type="match status" value="1"/>
</dbReference>
<evidence type="ECO:0000256" key="12">
    <source>
        <dbReference type="RuleBase" id="RU003615"/>
    </source>
</evidence>
<dbReference type="InterPro" id="IPR017853">
    <property type="entry name" value="GH"/>
</dbReference>
<evidence type="ECO:0000256" key="1">
    <source>
        <dbReference type="ARBA" id="ARBA00000548"/>
    </source>
</evidence>
<keyword evidence="7" id="KW-0378">Hydrolase</keyword>
<organism evidence="17 18">
    <name type="scientific">Microbacterium rhizomatis</name>
    <dbReference type="NCBI Taxonomy" id="1631477"/>
    <lineage>
        <taxon>Bacteria</taxon>
        <taxon>Bacillati</taxon>
        <taxon>Actinomycetota</taxon>
        <taxon>Actinomycetes</taxon>
        <taxon>Micrococcales</taxon>
        <taxon>Microbacteriaceae</taxon>
        <taxon>Microbacterium</taxon>
    </lineage>
</organism>
<evidence type="ECO:0000256" key="4">
    <source>
        <dbReference type="ARBA" id="ARBA00012595"/>
    </source>
</evidence>